<evidence type="ECO:0000313" key="2">
    <source>
        <dbReference type="EMBL" id="GAA0573380.1"/>
    </source>
</evidence>
<protein>
    <recommendedName>
        <fullName evidence="4">DUF1109 domain-containing protein</fullName>
    </recommendedName>
</protein>
<keyword evidence="1" id="KW-1133">Transmembrane helix</keyword>
<keyword evidence="1" id="KW-0472">Membrane</keyword>
<feature type="transmembrane region" description="Helical" evidence="1">
    <location>
        <begin position="55"/>
        <end position="73"/>
    </location>
</feature>
<gene>
    <name evidence="2" type="ORF">GCM10008942_22590</name>
</gene>
<comment type="caution">
    <text evidence="2">The sequence shown here is derived from an EMBL/GenBank/DDBJ whole genome shotgun (WGS) entry which is preliminary data.</text>
</comment>
<dbReference type="RefSeq" id="WP_166934598.1">
    <property type="nucleotide sequence ID" value="NZ_BAAADD010000005.1"/>
</dbReference>
<accession>A0ABP3PWZ2</accession>
<keyword evidence="3" id="KW-1185">Reference proteome</keyword>
<sequence>MRTDDLITLLSQTPPRRPPLRLSLAVVAAIAVTMVVNTLVLGLRPDIAVLPLSMVYKSTVLLALAALAGGILTRIARPLATVNRGVIAVVLFALLVAGSLGWEWSHAAPAAILHSFALPNFPFCLGAVTIYGTLAAGALTGLMRFYAPANEGRAAAAIGFAAAAAGAVGYSIHCPIDSPTFVVVAYGLPIAWVTLASRMLFVRLIRW</sequence>
<feature type="transmembrane region" description="Helical" evidence="1">
    <location>
        <begin position="85"/>
        <end position="104"/>
    </location>
</feature>
<organism evidence="2 3">
    <name type="scientific">Rhizomicrobium electricum</name>
    <dbReference type="NCBI Taxonomy" id="480070"/>
    <lineage>
        <taxon>Bacteria</taxon>
        <taxon>Pseudomonadati</taxon>
        <taxon>Pseudomonadota</taxon>
        <taxon>Alphaproteobacteria</taxon>
        <taxon>Micropepsales</taxon>
        <taxon>Micropepsaceae</taxon>
        <taxon>Rhizomicrobium</taxon>
    </lineage>
</organism>
<name>A0ABP3PWZ2_9PROT</name>
<keyword evidence="1" id="KW-0812">Transmembrane</keyword>
<dbReference type="Pfam" id="PF06532">
    <property type="entry name" value="NrsF"/>
    <property type="match status" value="1"/>
</dbReference>
<proteinExistence type="predicted"/>
<evidence type="ECO:0000313" key="3">
    <source>
        <dbReference type="Proteomes" id="UP001499951"/>
    </source>
</evidence>
<feature type="transmembrane region" description="Helical" evidence="1">
    <location>
        <begin position="179"/>
        <end position="201"/>
    </location>
</feature>
<evidence type="ECO:0000256" key="1">
    <source>
        <dbReference type="SAM" id="Phobius"/>
    </source>
</evidence>
<dbReference type="EMBL" id="BAAADD010000005">
    <property type="protein sequence ID" value="GAA0573380.1"/>
    <property type="molecule type" value="Genomic_DNA"/>
</dbReference>
<feature type="transmembrane region" description="Helical" evidence="1">
    <location>
        <begin position="154"/>
        <end position="173"/>
    </location>
</feature>
<reference evidence="3" key="1">
    <citation type="journal article" date="2019" name="Int. J. Syst. Evol. Microbiol.">
        <title>The Global Catalogue of Microorganisms (GCM) 10K type strain sequencing project: providing services to taxonomists for standard genome sequencing and annotation.</title>
        <authorList>
            <consortium name="The Broad Institute Genomics Platform"/>
            <consortium name="The Broad Institute Genome Sequencing Center for Infectious Disease"/>
            <person name="Wu L."/>
            <person name="Ma J."/>
        </authorList>
    </citation>
    <scope>NUCLEOTIDE SEQUENCE [LARGE SCALE GENOMIC DNA]</scope>
    <source>
        <strain evidence="3">JCM 15089</strain>
    </source>
</reference>
<evidence type="ECO:0008006" key="4">
    <source>
        <dbReference type="Google" id="ProtNLM"/>
    </source>
</evidence>
<dbReference type="InterPro" id="IPR009495">
    <property type="entry name" value="NrsF"/>
</dbReference>
<feature type="transmembrane region" description="Helical" evidence="1">
    <location>
        <begin position="20"/>
        <end position="43"/>
    </location>
</feature>
<feature type="transmembrane region" description="Helical" evidence="1">
    <location>
        <begin position="116"/>
        <end position="142"/>
    </location>
</feature>
<dbReference type="Proteomes" id="UP001499951">
    <property type="component" value="Unassembled WGS sequence"/>
</dbReference>